<organism evidence="2 3">
    <name type="scientific">Candidatus Korarchaeum cryptofilum</name>
    <dbReference type="NCBI Taxonomy" id="498846"/>
    <lineage>
        <taxon>Archaea</taxon>
        <taxon>Thermoproteota</taxon>
        <taxon>Candidatus Korarchaeia</taxon>
        <taxon>Candidatus Korarchaeales</taxon>
        <taxon>Candidatus Korarchaeaceae</taxon>
        <taxon>Candidatus Korarchaeum</taxon>
    </lineage>
</organism>
<reference evidence="2 3" key="1">
    <citation type="submission" date="2018-10" db="EMBL/GenBank/DDBJ databases">
        <title>Co-occurring genomic capacity for anaerobic methane metabolism and dissimilatory sulfite reduction discovered in the Korarchaeota.</title>
        <authorList>
            <person name="Mckay L.J."/>
            <person name="Dlakic M."/>
            <person name="Fields M.W."/>
            <person name="Delmont T.O."/>
            <person name="Eren A.M."/>
            <person name="Jay Z.J."/>
            <person name="Klingelsmith K.B."/>
            <person name="Rusch D.B."/>
            <person name="Inskeep W.P."/>
        </authorList>
    </citation>
    <scope>NUCLEOTIDE SEQUENCE [LARGE SCALE GENOMIC DNA]</scope>
    <source>
        <strain evidence="2 3">WS</strain>
    </source>
</reference>
<protein>
    <submittedName>
        <fullName evidence="2">Uncharacterized protein</fullName>
    </submittedName>
</protein>
<dbReference type="Proteomes" id="UP000278149">
    <property type="component" value="Unassembled WGS sequence"/>
</dbReference>
<dbReference type="OMA" id="DGINISW"/>
<proteinExistence type="predicted"/>
<evidence type="ECO:0000313" key="3">
    <source>
        <dbReference type="Proteomes" id="UP000278149"/>
    </source>
</evidence>
<comment type="caution">
    <text evidence="2">The sequence shown here is derived from an EMBL/GenBank/DDBJ whole genome shotgun (WGS) entry which is preliminary data.</text>
</comment>
<accession>A0A3R9RHA2</accession>
<name>A0A3R9RHA2_9CREN</name>
<keyword evidence="1" id="KW-1133">Transmembrane helix</keyword>
<feature type="transmembrane region" description="Helical" evidence="1">
    <location>
        <begin position="12"/>
        <end position="31"/>
    </location>
</feature>
<keyword evidence="1" id="KW-0812">Transmembrane</keyword>
<evidence type="ECO:0000256" key="1">
    <source>
        <dbReference type="SAM" id="Phobius"/>
    </source>
</evidence>
<dbReference type="GeneID" id="6093956"/>
<dbReference type="AlphaFoldDB" id="A0A3R9RHA2"/>
<evidence type="ECO:0000313" key="2">
    <source>
        <dbReference type="EMBL" id="RSN67090.1"/>
    </source>
</evidence>
<dbReference type="EMBL" id="RCOR01000050">
    <property type="protein sequence ID" value="RSN67090.1"/>
    <property type="molecule type" value="Genomic_DNA"/>
</dbReference>
<sequence length="151" mass="16809">MFHWIGAPRWAIIFLLILISASVIILAYFIVERGKEPVLTYTRSGGVAGFADKLVIYEDGEAILSSKNQVIKGKVSEEDMRALQKILEELRAIGSVEYKPKEGVADFFSYSLSYDGINISWVDPWASKEEIPGQLNSLNSLISEIIGKLRG</sequence>
<keyword evidence="1" id="KW-0472">Membrane</keyword>
<dbReference type="RefSeq" id="WP_012309322.1">
    <property type="nucleotide sequence ID" value="NZ_RCOR01000050.1"/>
</dbReference>
<gene>
    <name evidence="2" type="ORF">D9Q81_09435</name>
</gene>